<feature type="transmembrane region" description="Helical" evidence="1">
    <location>
        <begin position="6"/>
        <end position="27"/>
    </location>
</feature>
<evidence type="ECO:0000256" key="1">
    <source>
        <dbReference type="SAM" id="Phobius"/>
    </source>
</evidence>
<dbReference type="Pfam" id="PF05684">
    <property type="entry name" value="DUF819"/>
    <property type="match status" value="1"/>
</dbReference>
<feature type="transmembrane region" description="Helical" evidence="1">
    <location>
        <begin position="160"/>
        <end position="182"/>
    </location>
</feature>
<accession>A0AAJ1Q7J1</accession>
<feature type="transmembrane region" description="Helical" evidence="1">
    <location>
        <begin position="223"/>
        <end position="245"/>
    </location>
</feature>
<dbReference type="EMBL" id="JASOOE010000029">
    <property type="protein sequence ID" value="MDK7188128.1"/>
    <property type="molecule type" value="Genomic_DNA"/>
</dbReference>
<reference evidence="2" key="1">
    <citation type="submission" date="2023-05" db="EMBL/GenBank/DDBJ databases">
        <title>Cataloging the Phylogenetic Diversity of Human Bladder Bacteria.</title>
        <authorList>
            <person name="Du J."/>
        </authorList>
    </citation>
    <scope>NUCLEOTIDE SEQUENCE</scope>
    <source>
        <strain evidence="2">UMB1231</strain>
    </source>
</reference>
<proteinExistence type="predicted"/>
<dbReference type="AlphaFoldDB" id="A0AAJ1Q7J1"/>
<feature type="transmembrane region" description="Helical" evidence="1">
    <location>
        <begin position="39"/>
        <end position="59"/>
    </location>
</feature>
<feature type="transmembrane region" description="Helical" evidence="1">
    <location>
        <begin position="94"/>
        <end position="114"/>
    </location>
</feature>
<feature type="transmembrane region" description="Helical" evidence="1">
    <location>
        <begin position="296"/>
        <end position="315"/>
    </location>
</feature>
<feature type="transmembrane region" description="Helical" evidence="1">
    <location>
        <begin position="320"/>
        <end position="338"/>
    </location>
</feature>
<keyword evidence="1" id="KW-1133">Transmembrane helix</keyword>
<keyword evidence="1" id="KW-0472">Membrane</keyword>
<dbReference type="PANTHER" id="PTHR34289:SF8">
    <property type="entry name" value="DUF819 DOMAIN-CONTAINING PROTEIN"/>
    <property type="match status" value="1"/>
</dbReference>
<comment type="caution">
    <text evidence="2">The sequence shown here is derived from an EMBL/GenBank/DDBJ whole genome shotgun (WGS) entry which is preliminary data.</text>
</comment>
<sequence length="403" mass="43492">MNSLIHADNIWALWAIIAGCATIAIVLEQKYDWASKVTGAIIALVMMLVLSNVGVIPTSSPVYDAVWDYIVPLALPMLLFTADLKSIKQGSGRLMLIFLLSSLGTIVGGVLAYFLLRDLIPQLNDIVPMFIGTYIGGGVNFVALSTAYKVPAATTSAAMVADNLLMALYFFVLITLPGLKWIQYHYSHPHMDKLTEMTTEDRSASDTMAAKYWSPKDISLKDIALTVSLSLVIVALSSALANFMSDSFSGQDLLSVVLRSFFGNKYLLITTFTILLASLCPNWMQSIHGSQELGTFLIYLFFAVIGAPASVPLILSESPLLLLFAAIMVFTNLLWTLLCGKLFKFSIEEIVVSSNANIGGPTTAAAMAVSKGWGDLIVPSLLVGTLGYVVGNYLGVLIGILLH</sequence>
<keyword evidence="1" id="KW-0812">Transmembrane</keyword>
<feature type="transmembrane region" description="Helical" evidence="1">
    <location>
        <begin position="65"/>
        <end position="82"/>
    </location>
</feature>
<feature type="transmembrane region" description="Helical" evidence="1">
    <location>
        <begin position="376"/>
        <end position="402"/>
    </location>
</feature>
<dbReference type="RefSeq" id="WP_285066526.1">
    <property type="nucleotide sequence ID" value="NZ_JASOOE010000029.1"/>
</dbReference>
<evidence type="ECO:0000313" key="3">
    <source>
        <dbReference type="Proteomes" id="UP001229251"/>
    </source>
</evidence>
<name>A0AAJ1Q7J1_9LACT</name>
<feature type="transmembrane region" description="Helical" evidence="1">
    <location>
        <begin position="266"/>
        <end position="284"/>
    </location>
</feature>
<dbReference type="Proteomes" id="UP001229251">
    <property type="component" value="Unassembled WGS sequence"/>
</dbReference>
<dbReference type="InterPro" id="IPR008537">
    <property type="entry name" value="DUF819"/>
</dbReference>
<gene>
    <name evidence="2" type="ORF">QP433_09110</name>
</gene>
<organism evidence="2 3">
    <name type="scientific">Facklamia hominis</name>
    <dbReference type="NCBI Taxonomy" id="178214"/>
    <lineage>
        <taxon>Bacteria</taxon>
        <taxon>Bacillati</taxon>
        <taxon>Bacillota</taxon>
        <taxon>Bacilli</taxon>
        <taxon>Lactobacillales</taxon>
        <taxon>Aerococcaceae</taxon>
        <taxon>Facklamia</taxon>
    </lineage>
</organism>
<dbReference type="PANTHER" id="PTHR34289">
    <property type="entry name" value="PROTEIN, PUTATIVE (DUF819)-RELATED"/>
    <property type="match status" value="1"/>
</dbReference>
<evidence type="ECO:0000313" key="2">
    <source>
        <dbReference type="EMBL" id="MDK7188128.1"/>
    </source>
</evidence>
<protein>
    <submittedName>
        <fullName evidence="2">DUF819 family protein</fullName>
    </submittedName>
</protein>
<feature type="transmembrane region" description="Helical" evidence="1">
    <location>
        <begin position="126"/>
        <end position="148"/>
    </location>
</feature>